<keyword evidence="2" id="KW-0378">Hydrolase</keyword>
<dbReference type="EMBL" id="JALXSQ010000018">
    <property type="protein sequence ID" value="MCT2042879.1"/>
    <property type="molecule type" value="Genomic_DNA"/>
</dbReference>
<dbReference type="RefSeq" id="WP_260104216.1">
    <property type="nucleotide sequence ID" value="NZ_JALXSQ010000018.1"/>
</dbReference>
<keyword evidence="2" id="KW-0255">Endonuclease</keyword>
<keyword evidence="3" id="KW-1185">Reference proteome</keyword>
<reference evidence="2 3" key="1">
    <citation type="submission" date="2022-04" db="EMBL/GenBank/DDBJ databases">
        <title>Human microbiome associated bacterial genomes.</title>
        <authorList>
            <person name="Sandstrom S."/>
            <person name="Salamzade R."/>
            <person name="Kalan L.R."/>
        </authorList>
    </citation>
    <scope>NUCLEOTIDE SEQUENCE [LARGE SCALE GENOMIC DNA]</scope>
    <source>
        <strain evidence="3">p3-SID1799</strain>
    </source>
</reference>
<sequence length="462" mass="49790">MATGMFGANVEELMELAGEFERYAGVAEESSRTVASAIDSVAWMGADAVRFTQSFGESIPSGLNELADLNIGRHDHLGEQAETQVQASLPGSGGGCLEGVGDFLKGVFVDGLWGDIKGIVDIFTDPIGFLKGLAGLVGIDLSGNNRSWWETFSSSWGSVLRDFFAVDMWGEDPARALGKVLWNVGSCFIPGYNVAKIAKILRKVDVPDAPPAGKVDAPEGKKPDTDTDTKSKDPEGGPAEHLPPGAERLPDGSIKTSDGRVFDPDHQVNGVDPQRKSGTPDPRINRDVTDPNSTFKENSMYTTSDGQTFITNDKGLVEYSSITRKGSELPGDRSDIPGPAAKEYAHYDVGDERGHHNPDFMGGTNDNINLTEQSPGANRGVDRPGSNGAAHQQVLETRTRDYMEAHPDESITWERRTHYDDNGHAVGYEVRVSGADGKPIDLSNGNRDSLKPNDEGWTLIED</sequence>
<organism evidence="2 3">
    <name type="scientific">Pseudoclavibacter albus</name>
    <dbReference type="NCBI Taxonomy" id="272241"/>
    <lineage>
        <taxon>Bacteria</taxon>
        <taxon>Bacillati</taxon>
        <taxon>Actinomycetota</taxon>
        <taxon>Actinomycetes</taxon>
        <taxon>Micrococcales</taxon>
        <taxon>Microbacteriaceae</taxon>
        <taxon>Pseudoclavibacter</taxon>
    </lineage>
</organism>
<evidence type="ECO:0000313" key="2">
    <source>
        <dbReference type="EMBL" id="MCT2042879.1"/>
    </source>
</evidence>
<accession>A0ABT2HX39</accession>
<feature type="region of interest" description="Disordered" evidence="1">
    <location>
        <begin position="435"/>
        <end position="462"/>
    </location>
</feature>
<evidence type="ECO:0000256" key="1">
    <source>
        <dbReference type="SAM" id="MobiDB-lite"/>
    </source>
</evidence>
<feature type="region of interest" description="Disordered" evidence="1">
    <location>
        <begin position="208"/>
        <end position="307"/>
    </location>
</feature>
<feature type="compositionally biased region" description="Basic and acidic residues" evidence="1">
    <location>
        <begin position="216"/>
        <end position="235"/>
    </location>
</feature>
<comment type="caution">
    <text evidence="2">The sequence shown here is derived from an EMBL/GenBank/DDBJ whole genome shotgun (WGS) entry which is preliminary data.</text>
</comment>
<evidence type="ECO:0000313" key="3">
    <source>
        <dbReference type="Proteomes" id="UP001525379"/>
    </source>
</evidence>
<protein>
    <submittedName>
        <fullName evidence="2">DNA/RNA non-specific endonuclease</fullName>
    </submittedName>
</protein>
<dbReference type="Proteomes" id="UP001525379">
    <property type="component" value="Unassembled WGS sequence"/>
</dbReference>
<dbReference type="GO" id="GO:0004519">
    <property type="term" value="F:endonuclease activity"/>
    <property type="evidence" value="ECO:0007669"/>
    <property type="project" value="UniProtKB-KW"/>
</dbReference>
<name>A0ABT2HX39_9MICO</name>
<feature type="compositionally biased region" description="Polar residues" evidence="1">
    <location>
        <begin position="290"/>
        <end position="307"/>
    </location>
</feature>
<gene>
    <name evidence="2" type="ORF">M3D15_05970</name>
</gene>
<keyword evidence="2" id="KW-0540">Nuclease</keyword>
<feature type="compositionally biased region" description="Basic and acidic residues" evidence="1">
    <location>
        <begin position="257"/>
        <end position="266"/>
    </location>
</feature>
<proteinExistence type="predicted"/>